<evidence type="ECO:0000313" key="1">
    <source>
        <dbReference type="EMBL" id="AIZ15434.1"/>
    </source>
</evidence>
<proteinExistence type="predicted"/>
<dbReference type="AlphaFoldDB" id="A0A0A7I9G4"/>
<dbReference type="STRING" id="1447716.AH68_05040"/>
<name>A0A0A7I9G4_9BIFI</name>
<dbReference type="EMBL" id="CP007456">
    <property type="protein sequence ID" value="AIZ15434.1"/>
    <property type="molecule type" value="Genomic_DNA"/>
</dbReference>
<organism evidence="1 2">
    <name type="scientific">Bifidobacterium catenulatum PV20-2</name>
    <dbReference type="NCBI Taxonomy" id="1447716"/>
    <lineage>
        <taxon>Bacteria</taxon>
        <taxon>Bacillati</taxon>
        <taxon>Actinomycetota</taxon>
        <taxon>Actinomycetes</taxon>
        <taxon>Bifidobacteriales</taxon>
        <taxon>Bifidobacteriaceae</taxon>
        <taxon>Bifidobacterium</taxon>
    </lineage>
</organism>
<protein>
    <submittedName>
        <fullName evidence="1">Uncharacterized protein</fullName>
    </submittedName>
</protein>
<gene>
    <name evidence="1" type="ORF">AH68_05040</name>
</gene>
<accession>A0A0A7I9G4</accession>
<sequence length="87" mass="9745">MAALWTVEYVGGAIRVRRHRSQADAEAYRDAVLRADGRFLTRCTVGNGEAVRVAMVNRLELAGVGCRSRLMRTSLKRLVELTDEFCC</sequence>
<dbReference type="KEGG" id="bka:AH68_05040"/>
<dbReference type="RefSeq" id="WP_039198159.1">
    <property type="nucleotide sequence ID" value="NZ_CP007456.1"/>
</dbReference>
<dbReference type="HOGENOM" id="CLU_2477100_0_0_11"/>
<reference evidence="1 2" key="1">
    <citation type="journal article" date="2015" name="Genome Announc.">
        <title>Complete and Assembled Genome Sequence of Bifidobacterium kashiwanohense PV20-2, Isolated from the Feces of an Anemic Kenyan Infant.</title>
        <authorList>
            <person name="Vazquez-Gutierrez P."/>
            <person name="Lacroix C."/>
            <person name="Chassard C."/>
            <person name="Klumpp J."/>
            <person name="Jans C."/>
            <person name="Stevens M.J."/>
        </authorList>
    </citation>
    <scope>NUCLEOTIDE SEQUENCE [LARGE SCALE GENOMIC DNA]</scope>
    <source>
        <strain evidence="1 2">PV20-2</strain>
    </source>
</reference>
<evidence type="ECO:0000313" key="2">
    <source>
        <dbReference type="Proteomes" id="UP000030625"/>
    </source>
</evidence>
<dbReference type="Proteomes" id="UP000030625">
    <property type="component" value="Chromosome"/>
</dbReference>